<proteinExistence type="predicted"/>
<dbReference type="EMBL" id="SJPR01000009">
    <property type="protein sequence ID" value="TWT92901.1"/>
    <property type="molecule type" value="Genomic_DNA"/>
</dbReference>
<evidence type="ECO:0000313" key="3">
    <source>
        <dbReference type="Proteomes" id="UP000317421"/>
    </source>
</evidence>
<evidence type="ECO:0000313" key="2">
    <source>
        <dbReference type="EMBL" id="TWT92901.1"/>
    </source>
</evidence>
<dbReference type="Proteomes" id="UP000317421">
    <property type="component" value="Unassembled WGS sequence"/>
</dbReference>
<dbReference type="AlphaFoldDB" id="A0A5C6A0Y1"/>
<feature type="compositionally biased region" description="Basic and acidic residues" evidence="1">
    <location>
        <begin position="90"/>
        <end position="103"/>
    </location>
</feature>
<feature type="region of interest" description="Disordered" evidence="1">
    <location>
        <begin position="51"/>
        <end position="74"/>
    </location>
</feature>
<evidence type="ECO:0000256" key="1">
    <source>
        <dbReference type="SAM" id="MobiDB-lite"/>
    </source>
</evidence>
<sequence>MAVLCLACTLAVGCGFGSSNTARVTGTVTIGGKPIPDDASALITISPASGGEVKPATAPINSGKYEAPNAPTGPVNVTFQITRPVGPKQFSERTGQEYQKQKDLVPSQRSTGIAATITGENPTLDFDL</sequence>
<evidence type="ECO:0008006" key="4">
    <source>
        <dbReference type="Google" id="ProtNLM"/>
    </source>
</evidence>
<name>A0A5C6A0Y1_9BACT</name>
<reference evidence="2 3" key="1">
    <citation type="submission" date="2019-02" db="EMBL/GenBank/DDBJ databases">
        <title>Deep-cultivation of Planctomycetes and their phenomic and genomic characterization uncovers novel biology.</title>
        <authorList>
            <person name="Wiegand S."/>
            <person name="Jogler M."/>
            <person name="Boedeker C."/>
            <person name="Pinto D."/>
            <person name="Vollmers J."/>
            <person name="Rivas-Marin E."/>
            <person name="Kohn T."/>
            <person name="Peeters S.H."/>
            <person name="Heuer A."/>
            <person name="Rast P."/>
            <person name="Oberbeckmann S."/>
            <person name="Bunk B."/>
            <person name="Jeske O."/>
            <person name="Meyerdierks A."/>
            <person name="Storesund J.E."/>
            <person name="Kallscheuer N."/>
            <person name="Luecker S."/>
            <person name="Lage O.M."/>
            <person name="Pohl T."/>
            <person name="Merkel B.J."/>
            <person name="Hornburger P."/>
            <person name="Mueller R.-W."/>
            <person name="Bruemmer F."/>
            <person name="Labrenz M."/>
            <person name="Spormann A.M."/>
            <person name="Op Den Camp H."/>
            <person name="Overmann J."/>
            <person name="Amann R."/>
            <person name="Jetten M.S.M."/>
            <person name="Mascher T."/>
            <person name="Medema M.H."/>
            <person name="Devos D.P."/>
            <person name="Kaster A.-K."/>
            <person name="Ovreas L."/>
            <person name="Rohde M."/>
            <person name="Galperin M.Y."/>
            <person name="Jogler C."/>
        </authorList>
    </citation>
    <scope>NUCLEOTIDE SEQUENCE [LARGE SCALE GENOMIC DNA]</scope>
    <source>
        <strain evidence="2 3">Pla108</strain>
    </source>
</reference>
<protein>
    <recommendedName>
        <fullName evidence="4">Carboxypeptidase regulatory-like domain-containing protein</fullName>
    </recommendedName>
</protein>
<accession>A0A5C6A0Y1</accession>
<comment type="caution">
    <text evidence="2">The sequence shown here is derived from an EMBL/GenBank/DDBJ whole genome shotgun (WGS) entry which is preliminary data.</text>
</comment>
<organism evidence="2 3">
    <name type="scientific">Botrimarina colliarenosi</name>
    <dbReference type="NCBI Taxonomy" id="2528001"/>
    <lineage>
        <taxon>Bacteria</taxon>
        <taxon>Pseudomonadati</taxon>
        <taxon>Planctomycetota</taxon>
        <taxon>Planctomycetia</taxon>
        <taxon>Pirellulales</taxon>
        <taxon>Lacipirellulaceae</taxon>
        <taxon>Botrimarina</taxon>
    </lineage>
</organism>
<feature type="region of interest" description="Disordered" evidence="1">
    <location>
        <begin position="88"/>
        <end position="110"/>
    </location>
</feature>
<gene>
    <name evidence="2" type="ORF">Pla108_40410</name>
</gene>
<keyword evidence="3" id="KW-1185">Reference proteome</keyword>